<comment type="caution">
    <text evidence="9">The sequence shown here is derived from an EMBL/GenBank/DDBJ whole genome shotgun (WGS) entry which is preliminary data.</text>
</comment>
<organism evidence="9 10">
    <name type="scientific">Staphylotrichum tortipilum</name>
    <dbReference type="NCBI Taxonomy" id="2831512"/>
    <lineage>
        <taxon>Eukaryota</taxon>
        <taxon>Fungi</taxon>
        <taxon>Dikarya</taxon>
        <taxon>Ascomycota</taxon>
        <taxon>Pezizomycotina</taxon>
        <taxon>Sordariomycetes</taxon>
        <taxon>Sordariomycetidae</taxon>
        <taxon>Sordariales</taxon>
        <taxon>Chaetomiaceae</taxon>
        <taxon>Staphylotrichum</taxon>
    </lineage>
</organism>
<gene>
    <name evidence="9" type="ORF">C8A05DRAFT_47324</name>
</gene>
<sequence length="440" mass="46297">MARAAAALVALAAVAHALPHAQSKRADTFTRQGCFVDNANHQRLLDASHYADDAMTVESCAAFCSKNKYFGLEYGRECYCADSLSTSPVADSDCSSACSGDATEKCGAKDRLDVYLNNGYTPRQPATLEVPYFGCFVDQGARALPDNLLGADDMTAEKCAAHCAGYSYFGVEFGRECWCGNSPPKTPAPESECSFGCAGDDAQLCGAGNRINVWGEPLASPATVGDYEYVGCFTDDRDVRTLHGPVSFDSAMTLEKCAAACSAYTYFGVEFGTQCYCGTALDDAARQVSQAECSIRCGGDYGNVCGDADRLNVFISSDCKPDPANVPTVAGFTYQSCWADKTASGGARVLTGKELRADDMTVEKCAAACQGFAYFGVEYARECYCGNDLAGAAAPEAECSQVCVGDATQWCGAPDRLNLYAAAPPATTTATAPTVTVTPV</sequence>
<keyword evidence="5" id="KW-0472">Membrane</keyword>
<evidence type="ECO:0000256" key="7">
    <source>
        <dbReference type="SAM" id="SignalP"/>
    </source>
</evidence>
<feature type="domain" description="WSC" evidence="8">
    <location>
        <begin position="129"/>
        <end position="217"/>
    </location>
</feature>
<dbReference type="PANTHER" id="PTHR24269:SF16">
    <property type="entry name" value="PROTEIN SLG1"/>
    <property type="match status" value="1"/>
</dbReference>
<feature type="signal peptide" evidence="7">
    <location>
        <begin position="1"/>
        <end position="17"/>
    </location>
</feature>
<dbReference type="Proteomes" id="UP001303889">
    <property type="component" value="Unassembled WGS sequence"/>
</dbReference>
<dbReference type="GO" id="GO:0005886">
    <property type="term" value="C:plasma membrane"/>
    <property type="evidence" value="ECO:0007669"/>
    <property type="project" value="TreeGrafter"/>
</dbReference>
<reference evidence="9" key="1">
    <citation type="journal article" date="2023" name="Mol. Phylogenet. Evol.">
        <title>Genome-scale phylogeny and comparative genomics of the fungal order Sordariales.</title>
        <authorList>
            <person name="Hensen N."/>
            <person name="Bonometti L."/>
            <person name="Westerberg I."/>
            <person name="Brannstrom I.O."/>
            <person name="Guillou S."/>
            <person name="Cros-Aarteil S."/>
            <person name="Calhoun S."/>
            <person name="Haridas S."/>
            <person name="Kuo A."/>
            <person name="Mondo S."/>
            <person name="Pangilinan J."/>
            <person name="Riley R."/>
            <person name="LaButti K."/>
            <person name="Andreopoulos B."/>
            <person name="Lipzen A."/>
            <person name="Chen C."/>
            <person name="Yan M."/>
            <person name="Daum C."/>
            <person name="Ng V."/>
            <person name="Clum A."/>
            <person name="Steindorff A."/>
            <person name="Ohm R.A."/>
            <person name="Martin F."/>
            <person name="Silar P."/>
            <person name="Natvig D.O."/>
            <person name="Lalanne C."/>
            <person name="Gautier V."/>
            <person name="Ament-Velasquez S.L."/>
            <person name="Kruys A."/>
            <person name="Hutchinson M.I."/>
            <person name="Powell A.J."/>
            <person name="Barry K."/>
            <person name="Miller A.N."/>
            <person name="Grigoriev I.V."/>
            <person name="Debuchy R."/>
            <person name="Gladieux P."/>
            <person name="Hiltunen Thoren M."/>
            <person name="Johannesson H."/>
        </authorList>
    </citation>
    <scope>NUCLEOTIDE SEQUENCE</scope>
    <source>
        <strain evidence="9">CBS 103.79</strain>
    </source>
</reference>
<dbReference type="AlphaFoldDB" id="A0AAN6MCL6"/>
<comment type="subcellular location">
    <subcellularLocation>
        <location evidence="1">Membrane</location>
        <topology evidence="1">Single-pass membrane protein</topology>
    </subcellularLocation>
</comment>
<keyword evidence="3 7" id="KW-0732">Signal</keyword>
<feature type="chain" id="PRO_5042858685" evidence="7">
    <location>
        <begin position="18"/>
        <end position="440"/>
    </location>
</feature>
<proteinExistence type="predicted"/>
<dbReference type="Pfam" id="PF01822">
    <property type="entry name" value="WSC"/>
    <property type="match status" value="4"/>
</dbReference>
<evidence type="ECO:0000313" key="10">
    <source>
        <dbReference type="Proteomes" id="UP001303889"/>
    </source>
</evidence>
<keyword evidence="4" id="KW-1133">Transmembrane helix</keyword>
<reference evidence="9" key="2">
    <citation type="submission" date="2023-05" db="EMBL/GenBank/DDBJ databases">
        <authorList>
            <consortium name="Lawrence Berkeley National Laboratory"/>
            <person name="Steindorff A."/>
            <person name="Hensen N."/>
            <person name="Bonometti L."/>
            <person name="Westerberg I."/>
            <person name="Brannstrom I.O."/>
            <person name="Guillou S."/>
            <person name="Cros-Aarteil S."/>
            <person name="Calhoun S."/>
            <person name="Haridas S."/>
            <person name="Kuo A."/>
            <person name="Mondo S."/>
            <person name="Pangilinan J."/>
            <person name="Riley R."/>
            <person name="Labutti K."/>
            <person name="Andreopoulos B."/>
            <person name="Lipzen A."/>
            <person name="Chen C."/>
            <person name="Yanf M."/>
            <person name="Daum C."/>
            <person name="Ng V."/>
            <person name="Clum A."/>
            <person name="Ohm R."/>
            <person name="Martin F."/>
            <person name="Silar P."/>
            <person name="Natvig D."/>
            <person name="Lalanne C."/>
            <person name="Gautier V."/>
            <person name="Ament-Velasquez S.L."/>
            <person name="Kruys A."/>
            <person name="Hutchinson M.I."/>
            <person name="Powell A.J."/>
            <person name="Barry K."/>
            <person name="Miller A.N."/>
            <person name="Grigoriev I.V."/>
            <person name="Debuchy R."/>
            <person name="Gladieux P."/>
            <person name="Thoren M.H."/>
            <person name="Johannesson H."/>
        </authorList>
    </citation>
    <scope>NUCLEOTIDE SEQUENCE</scope>
    <source>
        <strain evidence="9">CBS 103.79</strain>
    </source>
</reference>
<dbReference type="SMART" id="SM00321">
    <property type="entry name" value="WSC"/>
    <property type="match status" value="4"/>
</dbReference>
<feature type="domain" description="WSC" evidence="8">
    <location>
        <begin position="331"/>
        <end position="423"/>
    </location>
</feature>
<evidence type="ECO:0000256" key="1">
    <source>
        <dbReference type="ARBA" id="ARBA00004167"/>
    </source>
</evidence>
<accession>A0AAN6MCL6</accession>
<dbReference type="InterPro" id="IPR002889">
    <property type="entry name" value="WSC_carb-bd"/>
</dbReference>
<evidence type="ECO:0000256" key="3">
    <source>
        <dbReference type="ARBA" id="ARBA00022729"/>
    </source>
</evidence>
<keyword evidence="10" id="KW-1185">Reference proteome</keyword>
<dbReference type="InterPro" id="IPR051836">
    <property type="entry name" value="Kremen_rcpt"/>
</dbReference>
<keyword evidence="2" id="KW-0812">Transmembrane</keyword>
<evidence type="ECO:0000259" key="8">
    <source>
        <dbReference type="PROSITE" id="PS51212"/>
    </source>
</evidence>
<evidence type="ECO:0000256" key="6">
    <source>
        <dbReference type="ARBA" id="ARBA00023180"/>
    </source>
</evidence>
<feature type="domain" description="WSC" evidence="8">
    <location>
        <begin position="226"/>
        <end position="317"/>
    </location>
</feature>
<evidence type="ECO:0000256" key="5">
    <source>
        <dbReference type="ARBA" id="ARBA00023136"/>
    </source>
</evidence>
<feature type="domain" description="WSC" evidence="8">
    <location>
        <begin position="28"/>
        <end position="118"/>
    </location>
</feature>
<name>A0AAN6MCL6_9PEZI</name>
<protein>
    <submittedName>
        <fullName evidence="9">Fungistatic metabolite</fullName>
    </submittedName>
</protein>
<dbReference type="PANTHER" id="PTHR24269">
    <property type="entry name" value="KREMEN PROTEIN"/>
    <property type="match status" value="1"/>
</dbReference>
<evidence type="ECO:0000313" key="9">
    <source>
        <dbReference type="EMBL" id="KAK3898315.1"/>
    </source>
</evidence>
<evidence type="ECO:0000256" key="2">
    <source>
        <dbReference type="ARBA" id="ARBA00022692"/>
    </source>
</evidence>
<keyword evidence="6" id="KW-0325">Glycoprotein</keyword>
<dbReference type="EMBL" id="MU855958">
    <property type="protein sequence ID" value="KAK3898315.1"/>
    <property type="molecule type" value="Genomic_DNA"/>
</dbReference>
<dbReference type="PROSITE" id="PS51212">
    <property type="entry name" value="WSC"/>
    <property type="match status" value="4"/>
</dbReference>
<evidence type="ECO:0000256" key="4">
    <source>
        <dbReference type="ARBA" id="ARBA00022989"/>
    </source>
</evidence>